<proteinExistence type="predicted"/>
<reference evidence="1 2" key="1">
    <citation type="journal article" date="2013" name="Proc. Natl. Acad. Sci. U.S.A.">
        <title>Fine-scale variation in meiotic recombination in Mimulus inferred from population shotgun sequencing.</title>
        <authorList>
            <person name="Hellsten U."/>
            <person name="Wright K.M."/>
            <person name="Jenkins J."/>
            <person name="Shu S."/>
            <person name="Yuan Y."/>
            <person name="Wessler S.R."/>
            <person name="Schmutz J."/>
            <person name="Willis J.H."/>
            <person name="Rokhsar D.S."/>
        </authorList>
    </citation>
    <scope>NUCLEOTIDE SEQUENCE [LARGE SCALE GENOMIC DNA]</scope>
    <source>
        <strain evidence="2">cv. DUN x IM62</strain>
    </source>
</reference>
<keyword evidence="2" id="KW-1185">Reference proteome</keyword>
<evidence type="ECO:0000313" key="2">
    <source>
        <dbReference type="Proteomes" id="UP000030748"/>
    </source>
</evidence>
<dbReference type="EMBL" id="KI632331">
    <property type="protein sequence ID" value="EYU18528.1"/>
    <property type="molecule type" value="Genomic_DNA"/>
</dbReference>
<gene>
    <name evidence="1" type="ORF">MIMGU_mgv1a017494mg</name>
</gene>
<sequence length="71" mass="7726">MGLTCWVSVLGGSAHFSYSGGSRCALFVLHFNRLGARVNSCMKSIVVSNPILLEILLGAFFMSPRNEVIFC</sequence>
<organism evidence="1 2">
    <name type="scientific">Erythranthe guttata</name>
    <name type="common">Yellow monkey flower</name>
    <name type="synonym">Mimulus guttatus</name>
    <dbReference type="NCBI Taxonomy" id="4155"/>
    <lineage>
        <taxon>Eukaryota</taxon>
        <taxon>Viridiplantae</taxon>
        <taxon>Streptophyta</taxon>
        <taxon>Embryophyta</taxon>
        <taxon>Tracheophyta</taxon>
        <taxon>Spermatophyta</taxon>
        <taxon>Magnoliopsida</taxon>
        <taxon>eudicotyledons</taxon>
        <taxon>Gunneridae</taxon>
        <taxon>Pentapetalae</taxon>
        <taxon>asterids</taxon>
        <taxon>lamiids</taxon>
        <taxon>Lamiales</taxon>
        <taxon>Phrymaceae</taxon>
        <taxon>Erythranthe</taxon>
    </lineage>
</organism>
<protein>
    <submittedName>
        <fullName evidence="1">Uncharacterized protein</fullName>
    </submittedName>
</protein>
<accession>A0A022PUN9</accession>
<dbReference type="Proteomes" id="UP000030748">
    <property type="component" value="Unassembled WGS sequence"/>
</dbReference>
<evidence type="ECO:0000313" key="1">
    <source>
        <dbReference type="EMBL" id="EYU18528.1"/>
    </source>
</evidence>
<name>A0A022PUN9_ERYGU</name>
<dbReference type="AlphaFoldDB" id="A0A022PUN9"/>